<dbReference type="Pfam" id="PF11512">
    <property type="entry name" value="Atu4866"/>
    <property type="match status" value="1"/>
</dbReference>
<evidence type="ECO:0000313" key="2">
    <source>
        <dbReference type="EMBL" id="SFW54745.1"/>
    </source>
</evidence>
<dbReference type="SUPFAM" id="SSF54427">
    <property type="entry name" value="NTF2-like"/>
    <property type="match status" value="1"/>
</dbReference>
<organism evidence="2 3">
    <name type="scientific">Sinomicrobium oceani</name>
    <dbReference type="NCBI Taxonomy" id="1150368"/>
    <lineage>
        <taxon>Bacteria</taxon>
        <taxon>Pseudomonadati</taxon>
        <taxon>Bacteroidota</taxon>
        <taxon>Flavobacteriia</taxon>
        <taxon>Flavobacteriales</taxon>
        <taxon>Flavobacteriaceae</taxon>
        <taxon>Sinomicrobium</taxon>
    </lineage>
</organism>
<name>A0A1K1Q4Y1_9FLAO</name>
<dbReference type="PANTHER" id="PTHR41252:SF1">
    <property type="entry name" value="BLR2505 PROTEIN"/>
    <property type="match status" value="1"/>
</dbReference>
<accession>A0A1K1Q4Y1</accession>
<evidence type="ECO:0000256" key="1">
    <source>
        <dbReference type="SAM" id="SignalP"/>
    </source>
</evidence>
<sequence>MYPYLKRLLRTHRSAIAAFLLGMGMLQQGCGSKPYSPAPCGVALSGDIVARQFAQWQRGKGNFFDLLHDDVIWTVSGRSPVSGTYKGKACFMNQAVAPVLGQFRAPLVPELIGITTDNKYVWLHFKARATTLSGRIYENTYLWKLQLEAGKIIRGIAFLDTHELVILMKDNRSENRTGPQGTMEATGEYLGMWVTKDGHIRHELLPNGRYDESRGTRKSAYRGRYKVTGNHIDYRDDTGFTADGEFKDGILYHAGMILYKE</sequence>
<dbReference type="AlphaFoldDB" id="A0A1K1Q4Y1"/>
<dbReference type="STRING" id="1150368.SAMN02927921_02259"/>
<feature type="signal peptide" evidence="1">
    <location>
        <begin position="1"/>
        <end position="17"/>
    </location>
</feature>
<dbReference type="Gene3D" id="3.10.450.50">
    <property type="match status" value="1"/>
</dbReference>
<dbReference type="Gene3D" id="2.40.128.290">
    <property type="entry name" value="Uncharacterised protein Atu4866, PF11512"/>
    <property type="match status" value="1"/>
</dbReference>
<dbReference type="PANTHER" id="PTHR41252">
    <property type="entry name" value="BLR2505 PROTEIN"/>
    <property type="match status" value="1"/>
</dbReference>
<gene>
    <name evidence="2" type="ORF">SAMN02927921_02259</name>
</gene>
<dbReference type="RefSeq" id="WP_245777028.1">
    <property type="nucleotide sequence ID" value="NZ_FPJE01000011.1"/>
</dbReference>
<dbReference type="Proteomes" id="UP000182248">
    <property type="component" value="Unassembled WGS sequence"/>
</dbReference>
<dbReference type="InterPro" id="IPR020955">
    <property type="entry name" value="Uncharacterised_Atu4866"/>
</dbReference>
<dbReference type="GO" id="GO:0016853">
    <property type="term" value="F:isomerase activity"/>
    <property type="evidence" value="ECO:0007669"/>
    <property type="project" value="UniProtKB-KW"/>
</dbReference>
<protein>
    <submittedName>
        <fullName evidence="2">Ketosteroid isomerase-related protein</fullName>
    </submittedName>
</protein>
<dbReference type="InterPro" id="IPR038646">
    <property type="entry name" value="Atu4866-like_sf"/>
</dbReference>
<proteinExistence type="predicted"/>
<dbReference type="InterPro" id="IPR032710">
    <property type="entry name" value="NTF2-like_dom_sf"/>
</dbReference>
<evidence type="ECO:0000313" key="3">
    <source>
        <dbReference type="Proteomes" id="UP000182248"/>
    </source>
</evidence>
<keyword evidence="1" id="KW-0732">Signal</keyword>
<keyword evidence="3" id="KW-1185">Reference proteome</keyword>
<feature type="chain" id="PRO_5012453443" evidence="1">
    <location>
        <begin position="18"/>
        <end position="261"/>
    </location>
</feature>
<dbReference type="EMBL" id="FPJE01000011">
    <property type="protein sequence ID" value="SFW54745.1"/>
    <property type="molecule type" value="Genomic_DNA"/>
</dbReference>
<reference evidence="2 3" key="1">
    <citation type="submission" date="2016-11" db="EMBL/GenBank/DDBJ databases">
        <authorList>
            <person name="Jaros S."/>
            <person name="Januszkiewicz K."/>
            <person name="Wedrychowicz H."/>
        </authorList>
    </citation>
    <scope>NUCLEOTIDE SEQUENCE [LARGE SCALE GENOMIC DNA]</scope>
    <source>
        <strain evidence="2 3">CGMCC 1.12145</strain>
    </source>
</reference>
<keyword evidence="2" id="KW-0413">Isomerase</keyword>